<gene>
    <name evidence="1" type="ORF">AaV_119</name>
</gene>
<keyword evidence="2" id="KW-1185">Reference proteome</keyword>
<protein>
    <submittedName>
        <fullName evidence="1">Putative phage structural protein</fullName>
    </submittedName>
</protein>
<dbReference type="GeneID" id="20041621"/>
<organism evidence="1 2">
    <name type="scientific">Aureococcus anophagefferens virus</name>
    <dbReference type="NCBI Taxonomy" id="1474867"/>
    <lineage>
        <taxon>Viruses</taxon>
        <taxon>Varidnaviria</taxon>
        <taxon>Bamfordvirae</taxon>
        <taxon>Nucleocytoviricota</taxon>
        <taxon>Megaviricetes</taxon>
        <taxon>Imitervirales</taxon>
        <taxon>Schizomimiviridae</taxon>
        <taxon>Kratosvirus</taxon>
        <taxon>Kratosvirus quantuckense</taxon>
    </lineage>
</organism>
<evidence type="ECO:0000313" key="1">
    <source>
        <dbReference type="EMBL" id="AII17102.1"/>
    </source>
</evidence>
<dbReference type="RefSeq" id="YP_009052195.1">
    <property type="nucleotide sequence ID" value="NC_024697.1"/>
</dbReference>
<sequence>MLFPKRNKITETKIKLDKKYKYTDTDRVKPDGFWYACGSEWYDAGVNAKTHKYLYSVKLKRLILTKDLSEVKKGKVLQITKKDEMRAFDQKYGKNFISKNRNLNNNNFRLINWKQVYKDFAGLEICPYQKKSKYGLNGETVDTKITFWYSGWDVASACIWDLNAIDNIELKHTLTKEEINQERKDKL</sequence>
<dbReference type="Proteomes" id="UP000028667">
    <property type="component" value="Segment"/>
</dbReference>
<dbReference type="KEGG" id="vg:20041621"/>
<evidence type="ECO:0000313" key="2">
    <source>
        <dbReference type="Proteomes" id="UP000028667"/>
    </source>
</evidence>
<dbReference type="EMBL" id="KJ645900">
    <property type="protein sequence ID" value="AII17102.1"/>
    <property type="molecule type" value="Genomic_DNA"/>
</dbReference>
<reference evidence="1 2" key="1">
    <citation type="journal article" date="2014" name="Virology">
        <title>Genome of brown tide virus (AaV), the little giant of the Megaviridae, elucidates NCLDV genome expansion and host-virus coevolution.</title>
        <authorList>
            <person name="Moniruzzaman M."/>
            <person name="LeCleir G.R."/>
            <person name="Brown C.M."/>
            <person name="Gobler C.J."/>
            <person name="Bidle K.D."/>
            <person name="Wilson W.H."/>
            <person name="Wilhelm S.W."/>
        </authorList>
    </citation>
    <scope>NUCLEOTIDE SEQUENCE [LARGE SCALE GENOMIC DNA]</scope>
    <source>
        <strain evidence="1">BtV-01</strain>
    </source>
</reference>
<accession>A0A076FH69</accession>
<name>A0A076FH69_9VIRU</name>
<proteinExistence type="predicted"/>
<dbReference type="OrthoDB" id="10176at10239"/>